<dbReference type="RefSeq" id="WP_013569430.1">
    <property type="nucleotide sequence ID" value="NC_014963.1"/>
</dbReference>
<dbReference type="KEGG" id="tsa:AciPR4_2938"/>
<organism evidence="2 3">
    <name type="scientific">Terriglobus saanensis (strain ATCC BAA-1853 / DSM 23119 / SP1PR4)</name>
    <dbReference type="NCBI Taxonomy" id="401053"/>
    <lineage>
        <taxon>Bacteria</taxon>
        <taxon>Pseudomonadati</taxon>
        <taxon>Acidobacteriota</taxon>
        <taxon>Terriglobia</taxon>
        <taxon>Terriglobales</taxon>
        <taxon>Acidobacteriaceae</taxon>
        <taxon>Terriglobus</taxon>
    </lineage>
</organism>
<proteinExistence type="predicted"/>
<accession>E8V511</accession>
<dbReference type="EMBL" id="CP002467">
    <property type="protein sequence ID" value="ADV83698.1"/>
    <property type="molecule type" value="Genomic_DNA"/>
</dbReference>
<dbReference type="Proteomes" id="UP000006844">
    <property type="component" value="Chromosome"/>
</dbReference>
<evidence type="ECO:0000259" key="1">
    <source>
        <dbReference type="Pfam" id="PF21751"/>
    </source>
</evidence>
<protein>
    <recommendedName>
        <fullName evidence="1">Probable sensor domain-containing protein</fullName>
    </recommendedName>
</protein>
<sequence length="436" mass="49008">MAASFPEDLATHVRAQLVDRKERPPALKVLTQLFETMYFASLKQEEAQPISCRIAFVRRKNPDPKPPKRIVADRWQVSPLAEDLPLTVRNLVKLSTAVDPWGSTLAVDVDDDSRLRIWGLIDQSVHYSTYVAKEASSAPEMPGMFQAVIQATGEIAAYRSTLLLGSLKQDTLVKSQLRALQAGPVHTKLMKSVRLFQRRVQKEVGNELYRERDHWPGSLEQNWISTLCRILIGIHKYQHGGAILISDSATGLNPKYSLSYSRLAEALFRSSVLSIRHTAYSDTIHRKYLDKGLEEIPTDLYLSESVDGTELNDTNDELTGCVRFLASLSRVDGLIWLNSNLHLKAFGVEITIRDEPSKAVVARNPQGTEVKKLNMNHYGTRHRSMLRYCAANPDSVGFVVSQDGDVRAITHANGRVVLWDNIRIQSLVNARARRSE</sequence>
<reference evidence="2 3" key="1">
    <citation type="journal article" date="2012" name="Stand. Genomic Sci.">
        <title>Complete genome sequence of Terriglobus saanensis type strain SP1PR4(T), an Acidobacteria from tundra soil.</title>
        <authorList>
            <person name="Rawat S.R."/>
            <person name="Mannisto M.K."/>
            <person name="Starovoytov V."/>
            <person name="Goodwin L."/>
            <person name="Nolan M."/>
            <person name="Hauser L."/>
            <person name="Land M."/>
            <person name="Davenport K.W."/>
            <person name="Woyke T."/>
            <person name="Haggblom M.M."/>
        </authorList>
    </citation>
    <scope>NUCLEOTIDE SEQUENCE</scope>
    <source>
        <strain evidence="3">ATCC BAA-1853 / DSM 23119 / SP1PR4</strain>
    </source>
</reference>
<dbReference type="eggNOG" id="ENOG502ZC41">
    <property type="taxonomic scope" value="Bacteria"/>
</dbReference>
<dbReference type="OrthoDB" id="733084at2"/>
<dbReference type="HOGENOM" id="CLU_052961_0_0_0"/>
<evidence type="ECO:0000313" key="3">
    <source>
        <dbReference type="Proteomes" id="UP000006844"/>
    </source>
</evidence>
<dbReference type="AlphaFoldDB" id="E8V511"/>
<feature type="domain" description="Probable sensor" evidence="1">
    <location>
        <begin position="23"/>
        <end position="121"/>
    </location>
</feature>
<evidence type="ECO:0000313" key="2">
    <source>
        <dbReference type="EMBL" id="ADV83698.1"/>
    </source>
</evidence>
<dbReference type="Pfam" id="PF21751">
    <property type="entry name" value="DACNV"/>
    <property type="match status" value="1"/>
</dbReference>
<keyword evidence="3" id="KW-1185">Reference proteome</keyword>
<name>E8V511_TERSS</name>
<dbReference type="STRING" id="401053.AciPR4_2938"/>
<dbReference type="InterPro" id="IPR048551">
    <property type="entry name" value="DACNV"/>
</dbReference>
<gene>
    <name evidence="2" type="ordered locus">AciPR4_2938</name>
</gene>